<keyword evidence="4 7" id="KW-0560">Oxidoreductase</keyword>
<evidence type="ECO:0000256" key="7">
    <source>
        <dbReference type="RuleBase" id="RU363051"/>
    </source>
</evidence>
<proteinExistence type="inferred from homology"/>
<evidence type="ECO:0000259" key="8">
    <source>
        <dbReference type="PROSITE" id="PS50873"/>
    </source>
</evidence>
<keyword evidence="2 7" id="KW-0575">Peroxidase</keyword>
<keyword evidence="10" id="KW-1185">Reference proteome</keyword>
<dbReference type="PRINTS" id="PR00458">
    <property type="entry name" value="PEROXIDASE"/>
</dbReference>
<protein>
    <recommendedName>
        <fullName evidence="7">Peroxidase</fullName>
        <ecNumber evidence="7">1.11.1.-</ecNumber>
    </recommendedName>
</protein>
<dbReference type="PROSITE" id="PS50873">
    <property type="entry name" value="PEROXIDASE_4"/>
    <property type="match status" value="1"/>
</dbReference>
<organism evidence="9 10">
    <name type="scientific">Sporothrix epigloea</name>
    <dbReference type="NCBI Taxonomy" id="1892477"/>
    <lineage>
        <taxon>Eukaryota</taxon>
        <taxon>Fungi</taxon>
        <taxon>Dikarya</taxon>
        <taxon>Ascomycota</taxon>
        <taxon>Pezizomycotina</taxon>
        <taxon>Sordariomycetes</taxon>
        <taxon>Sordariomycetidae</taxon>
        <taxon>Ophiostomatales</taxon>
        <taxon>Ophiostomataceae</taxon>
        <taxon>Sporothrix</taxon>
    </lineage>
</organism>
<evidence type="ECO:0000256" key="1">
    <source>
        <dbReference type="ARBA" id="ARBA00006089"/>
    </source>
</evidence>
<dbReference type="InterPro" id="IPR044831">
    <property type="entry name" value="Ccp1-like"/>
</dbReference>
<keyword evidence="7" id="KW-0106">Calcium</keyword>
<reference evidence="9 10" key="1">
    <citation type="submission" date="2024-01" db="EMBL/GenBank/DDBJ databases">
        <authorList>
            <person name="Allen C."/>
            <person name="Tagirdzhanova G."/>
        </authorList>
    </citation>
    <scope>NUCLEOTIDE SEQUENCE [LARGE SCALE GENOMIC DNA]</scope>
    <source>
        <strain evidence="9 10">CBS 573.63</strain>
    </source>
</reference>
<dbReference type="PANTHER" id="PTHR31356:SF66">
    <property type="entry name" value="CATALASE-PEROXIDASE"/>
    <property type="match status" value="1"/>
</dbReference>
<keyword evidence="7" id="KW-0479">Metal-binding</keyword>
<comment type="cofactor">
    <cofactor evidence="7">
        <name>Ca(2+)</name>
        <dbReference type="ChEBI" id="CHEBI:29108"/>
    </cofactor>
    <text evidence="7">Binds 2 calcium ions per subunit.</text>
</comment>
<gene>
    <name evidence="9" type="ORF">SEPCBS57363_004618</name>
</gene>
<feature type="domain" description="Plant heme peroxidase family profile" evidence="8">
    <location>
        <begin position="153"/>
        <end position="331"/>
    </location>
</feature>
<evidence type="ECO:0000313" key="9">
    <source>
        <dbReference type="EMBL" id="CAK7271439.1"/>
    </source>
</evidence>
<dbReference type="InterPro" id="IPR002016">
    <property type="entry name" value="Haem_peroxidase"/>
</dbReference>
<feature type="signal peptide" evidence="7">
    <location>
        <begin position="1"/>
        <end position="20"/>
    </location>
</feature>
<evidence type="ECO:0000256" key="5">
    <source>
        <dbReference type="ARBA" id="ARBA00023157"/>
    </source>
</evidence>
<keyword evidence="7" id="KW-0732">Signal</keyword>
<evidence type="ECO:0000256" key="3">
    <source>
        <dbReference type="ARBA" id="ARBA00022617"/>
    </source>
</evidence>
<evidence type="ECO:0000256" key="6">
    <source>
        <dbReference type="ARBA" id="ARBA00023180"/>
    </source>
</evidence>
<dbReference type="InterPro" id="IPR019793">
    <property type="entry name" value="Peroxidases_heam-ligand_BS"/>
</dbReference>
<dbReference type="SUPFAM" id="SSF48113">
    <property type="entry name" value="Heme-dependent peroxidases"/>
    <property type="match status" value="1"/>
</dbReference>
<keyword evidence="3" id="KW-0408">Iron</keyword>
<feature type="chain" id="PRO_5045012835" description="Peroxidase" evidence="7">
    <location>
        <begin position="21"/>
        <end position="377"/>
    </location>
</feature>
<name>A0ABP0DU88_9PEZI</name>
<dbReference type="Gene3D" id="1.10.420.10">
    <property type="entry name" value="Peroxidase, domain 2"/>
    <property type="match status" value="1"/>
</dbReference>
<accession>A0ABP0DU88</accession>
<dbReference type="InterPro" id="IPR001621">
    <property type="entry name" value="Ligninase"/>
</dbReference>
<sequence>MLRPSLLSFYILALSSIVYAKPSFHAALQDIRIQARQQDGNNNHSVVLLADLATNGDVTRSGEIIRNILQTTAPATVDNSIVYTRPDAVSKSGQGGLDSAVCRKDTCCIWSYIVPTMVTAFSENGGTRCSALARSAIRMVPEFARDGSVGSGGADGSILLSAGELQRNENRGLGNYANLILSWRDTFRLYAPGISVADLIQVGAIVATVTCPGGPRIRTFVGRPDVDDRIPPPAEHLLPNPASSASNILELFAAKTFTATDVVALVGAHTVSHQYVTEPKYAGFPQDTTAGVFDTKFYAETGGAVPPVGVYSFESDKVLSTDAVTQPMWNDYAQPGAQTKWTDAYATAYFRLSLLGVQKLNGLTDCSGVLPLSKPVP</sequence>
<keyword evidence="6" id="KW-0325">Glycoprotein</keyword>
<keyword evidence="5" id="KW-1015">Disulfide bond</keyword>
<dbReference type="PRINTS" id="PR00462">
    <property type="entry name" value="LIGNINASE"/>
</dbReference>
<keyword evidence="3" id="KW-0349">Heme</keyword>
<dbReference type="EMBL" id="CAWUOM010000088">
    <property type="protein sequence ID" value="CAK7271439.1"/>
    <property type="molecule type" value="Genomic_DNA"/>
</dbReference>
<evidence type="ECO:0000256" key="2">
    <source>
        <dbReference type="ARBA" id="ARBA00022559"/>
    </source>
</evidence>
<dbReference type="Gene3D" id="1.10.520.10">
    <property type="match status" value="1"/>
</dbReference>
<dbReference type="PANTHER" id="PTHR31356">
    <property type="entry name" value="THYLAKOID LUMENAL 29 KDA PROTEIN, CHLOROPLASTIC-RELATED"/>
    <property type="match status" value="1"/>
</dbReference>
<dbReference type="PROSITE" id="PS00435">
    <property type="entry name" value="PEROXIDASE_1"/>
    <property type="match status" value="1"/>
</dbReference>
<dbReference type="Pfam" id="PF00141">
    <property type="entry name" value="peroxidase"/>
    <property type="match status" value="1"/>
</dbReference>
<evidence type="ECO:0000313" key="10">
    <source>
        <dbReference type="Proteomes" id="UP001642501"/>
    </source>
</evidence>
<comment type="similarity">
    <text evidence="1 7">Belongs to the peroxidase family. Ligninase subfamily.</text>
</comment>
<dbReference type="EC" id="1.11.1.-" evidence="7"/>
<evidence type="ECO:0000256" key="4">
    <source>
        <dbReference type="ARBA" id="ARBA00023002"/>
    </source>
</evidence>
<dbReference type="InterPro" id="IPR010255">
    <property type="entry name" value="Haem_peroxidase_sf"/>
</dbReference>
<dbReference type="Proteomes" id="UP001642501">
    <property type="component" value="Unassembled WGS sequence"/>
</dbReference>
<comment type="caution">
    <text evidence="9">The sequence shown here is derived from an EMBL/GenBank/DDBJ whole genome shotgun (WGS) entry which is preliminary data.</text>
</comment>